<feature type="transmembrane region" description="Helical" evidence="3">
    <location>
        <begin position="471"/>
        <end position="498"/>
    </location>
</feature>
<dbReference type="OrthoDB" id="258392at2759"/>
<dbReference type="CDD" id="cd07061">
    <property type="entry name" value="HP_HAP_like"/>
    <property type="match status" value="1"/>
</dbReference>
<gene>
    <name evidence="5" type="ORF">EJ08DRAFT_200515</name>
</gene>
<keyword evidence="4" id="KW-0732">Signal</keyword>
<feature type="compositionally biased region" description="Polar residues" evidence="2">
    <location>
        <begin position="567"/>
        <end position="579"/>
    </location>
</feature>
<protein>
    <submittedName>
        <fullName evidence="5">Phosphoglycerate mutase-like protein</fullName>
    </submittedName>
</protein>
<evidence type="ECO:0000256" key="4">
    <source>
        <dbReference type="SAM" id="SignalP"/>
    </source>
</evidence>
<evidence type="ECO:0000256" key="3">
    <source>
        <dbReference type="SAM" id="Phobius"/>
    </source>
</evidence>
<keyword evidence="3" id="KW-0472">Membrane</keyword>
<organism evidence="5 6">
    <name type="scientific">Tothia fuscella</name>
    <dbReference type="NCBI Taxonomy" id="1048955"/>
    <lineage>
        <taxon>Eukaryota</taxon>
        <taxon>Fungi</taxon>
        <taxon>Dikarya</taxon>
        <taxon>Ascomycota</taxon>
        <taxon>Pezizomycotina</taxon>
        <taxon>Dothideomycetes</taxon>
        <taxon>Pleosporomycetidae</taxon>
        <taxon>Venturiales</taxon>
        <taxon>Cylindrosympodiaceae</taxon>
        <taxon>Tothia</taxon>
    </lineage>
</organism>
<dbReference type="SUPFAM" id="SSF53254">
    <property type="entry name" value="Phosphoglycerate mutase-like"/>
    <property type="match status" value="1"/>
</dbReference>
<dbReference type="AlphaFoldDB" id="A0A9P4TY76"/>
<keyword evidence="6" id="KW-1185">Reference proteome</keyword>
<accession>A0A9P4TY76</accession>
<proteinExistence type="inferred from homology"/>
<sequence length="612" mass="67126">MFLLWVALLAAVWMSSLDGVEAQNYTVHSTVIFSNTGERTPLLLPGASPQLTSLGAQQMFNLGSYFRRRYIESADRTSASSSVLTGLNSNRLNADQIYVQAIDVEHTITSATAFMQAFYPPNRLNNATAGYLEPSAVLADNTYVETPLNGYQYPLIHSVGQFDPYSIFLTGATNCPFFEQSAVQYYYSQDFNDTAARTRTMYQSIGHAVLGEVLPQSAWSFENGYLIYDYVSYMNLHNSSVKDTLSGPAYRGNLKELATLAAQKQSQIYGDLTASGHMFGDRIRAIAGRTLAARMLGLLMDNMGSRGTQNKFNLLVGDYSSMLSLFALFDVRHANDNFIAIPPFGSAFALELFSWQNKGANFDGNNYPSKDNMWVRFLYSNGSTTDQNPFPSVQAYPLFDRGPSETDMKWKDFQSLMLNIMLSDVSDWCTMCGEAAIFCPAFVDESRGSGSSSGSRPSRRPNSQKSKISPAVGGVIGAIVTLGIAGILFALVAFFFGVRVHRNGGKRTSDLGGFKGSRKLASDPDLNLPKHSAPPGIVAVEDNGLDKKSHERVGSWELGKSKDVERNTFSSLGGSTAASNEGRKPSFEGDFDHDDHDGINPFQEPTKVRESF</sequence>
<keyword evidence="3" id="KW-1133">Transmembrane helix</keyword>
<dbReference type="GO" id="GO:0016791">
    <property type="term" value="F:phosphatase activity"/>
    <property type="evidence" value="ECO:0007669"/>
    <property type="project" value="TreeGrafter"/>
</dbReference>
<dbReference type="Proteomes" id="UP000800235">
    <property type="component" value="Unassembled WGS sequence"/>
</dbReference>
<dbReference type="InterPro" id="IPR050645">
    <property type="entry name" value="Histidine_acid_phosphatase"/>
</dbReference>
<name>A0A9P4TY76_9PEZI</name>
<feature type="signal peptide" evidence="4">
    <location>
        <begin position="1"/>
        <end position="22"/>
    </location>
</feature>
<dbReference type="Pfam" id="PF00328">
    <property type="entry name" value="His_Phos_2"/>
    <property type="match status" value="1"/>
</dbReference>
<feature type="chain" id="PRO_5040189858" evidence="4">
    <location>
        <begin position="23"/>
        <end position="612"/>
    </location>
</feature>
<dbReference type="EMBL" id="MU007034">
    <property type="protein sequence ID" value="KAF2431149.1"/>
    <property type="molecule type" value="Genomic_DNA"/>
</dbReference>
<keyword evidence="3" id="KW-0812">Transmembrane</keyword>
<evidence type="ECO:0000313" key="5">
    <source>
        <dbReference type="EMBL" id="KAF2431149.1"/>
    </source>
</evidence>
<comment type="similarity">
    <text evidence="1">Belongs to the histidine acid phosphatase family.</text>
</comment>
<feature type="region of interest" description="Disordered" evidence="2">
    <location>
        <begin position="447"/>
        <end position="469"/>
    </location>
</feature>
<dbReference type="Gene3D" id="3.40.50.1240">
    <property type="entry name" value="Phosphoglycerate mutase-like"/>
    <property type="match status" value="1"/>
</dbReference>
<feature type="region of interest" description="Disordered" evidence="2">
    <location>
        <begin position="566"/>
        <end position="612"/>
    </location>
</feature>
<dbReference type="PANTHER" id="PTHR11567:SF142">
    <property type="entry name" value="PHOSPHOGLYCERATE MUTASE-LIKE PROTEIN"/>
    <property type="match status" value="1"/>
</dbReference>
<evidence type="ECO:0000256" key="1">
    <source>
        <dbReference type="ARBA" id="ARBA00005375"/>
    </source>
</evidence>
<dbReference type="PANTHER" id="PTHR11567">
    <property type="entry name" value="ACID PHOSPHATASE-RELATED"/>
    <property type="match status" value="1"/>
</dbReference>
<reference evidence="5" key="1">
    <citation type="journal article" date="2020" name="Stud. Mycol.">
        <title>101 Dothideomycetes genomes: a test case for predicting lifestyles and emergence of pathogens.</title>
        <authorList>
            <person name="Haridas S."/>
            <person name="Albert R."/>
            <person name="Binder M."/>
            <person name="Bloem J."/>
            <person name="Labutti K."/>
            <person name="Salamov A."/>
            <person name="Andreopoulos B."/>
            <person name="Baker S."/>
            <person name="Barry K."/>
            <person name="Bills G."/>
            <person name="Bluhm B."/>
            <person name="Cannon C."/>
            <person name="Castanera R."/>
            <person name="Culley D."/>
            <person name="Daum C."/>
            <person name="Ezra D."/>
            <person name="Gonzalez J."/>
            <person name="Henrissat B."/>
            <person name="Kuo A."/>
            <person name="Liang C."/>
            <person name="Lipzen A."/>
            <person name="Lutzoni F."/>
            <person name="Magnuson J."/>
            <person name="Mondo S."/>
            <person name="Nolan M."/>
            <person name="Ohm R."/>
            <person name="Pangilinan J."/>
            <person name="Park H.-J."/>
            <person name="Ramirez L."/>
            <person name="Alfaro M."/>
            <person name="Sun H."/>
            <person name="Tritt A."/>
            <person name="Yoshinaga Y."/>
            <person name="Zwiers L.-H."/>
            <person name="Turgeon B."/>
            <person name="Goodwin S."/>
            <person name="Spatafora J."/>
            <person name="Crous P."/>
            <person name="Grigoriev I."/>
        </authorList>
    </citation>
    <scope>NUCLEOTIDE SEQUENCE</scope>
    <source>
        <strain evidence="5">CBS 130266</strain>
    </source>
</reference>
<dbReference type="InterPro" id="IPR000560">
    <property type="entry name" value="His_Pase_clade-2"/>
</dbReference>
<evidence type="ECO:0000256" key="2">
    <source>
        <dbReference type="SAM" id="MobiDB-lite"/>
    </source>
</evidence>
<comment type="caution">
    <text evidence="5">The sequence shown here is derived from an EMBL/GenBank/DDBJ whole genome shotgun (WGS) entry which is preliminary data.</text>
</comment>
<evidence type="ECO:0000313" key="6">
    <source>
        <dbReference type="Proteomes" id="UP000800235"/>
    </source>
</evidence>
<dbReference type="InterPro" id="IPR029033">
    <property type="entry name" value="His_PPase_superfam"/>
</dbReference>